<dbReference type="PROSITE" id="PS50110">
    <property type="entry name" value="RESPONSE_REGULATORY"/>
    <property type="match status" value="1"/>
</dbReference>
<dbReference type="OrthoDB" id="7874292at2"/>
<keyword evidence="1" id="KW-0597">Phosphoprotein</keyword>
<dbReference type="RefSeq" id="WP_136461957.1">
    <property type="nucleotide sequence ID" value="NZ_SRKY01000001.1"/>
</dbReference>
<keyword evidence="4" id="KW-1185">Reference proteome</keyword>
<sequence length="121" mass="13253">MKCLIVEDMVSDQLDFETAMIDIGFTCWCTRSAADGAYLLLTHDFDLILLDLQVQDGDTLQLADYIQVMGARSTIILLTGSGAFPHGEAATLSPRIDYVMRKPVNIVDLQSLASYACTSKS</sequence>
<accession>A0A4S4NL73</accession>
<dbReference type="AlphaFoldDB" id="A0A4S4NL73"/>
<evidence type="ECO:0000313" key="3">
    <source>
        <dbReference type="EMBL" id="THH39038.1"/>
    </source>
</evidence>
<name>A0A4S4NL73_9RHOB</name>
<dbReference type="InterPro" id="IPR001789">
    <property type="entry name" value="Sig_transdc_resp-reg_receiver"/>
</dbReference>
<dbReference type="GO" id="GO:0000160">
    <property type="term" value="P:phosphorelay signal transduction system"/>
    <property type="evidence" value="ECO:0007669"/>
    <property type="project" value="InterPro"/>
</dbReference>
<protein>
    <submittedName>
        <fullName evidence="3">Response regulator</fullName>
    </submittedName>
</protein>
<dbReference type="Gene3D" id="3.40.50.2300">
    <property type="match status" value="1"/>
</dbReference>
<evidence type="ECO:0000259" key="2">
    <source>
        <dbReference type="PROSITE" id="PS50110"/>
    </source>
</evidence>
<feature type="domain" description="Response regulatory" evidence="2">
    <location>
        <begin position="2"/>
        <end position="117"/>
    </location>
</feature>
<organism evidence="3 4">
    <name type="scientific">Aliishimia ponticola</name>
    <dbReference type="NCBI Taxonomy" id="2499833"/>
    <lineage>
        <taxon>Bacteria</taxon>
        <taxon>Pseudomonadati</taxon>
        <taxon>Pseudomonadota</taxon>
        <taxon>Alphaproteobacteria</taxon>
        <taxon>Rhodobacterales</taxon>
        <taxon>Paracoccaceae</taxon>
        <taxon>Aliishimia</taxon>
    </lineage>
</organism>
<dbReference type="Proteomes" id="UP000306602">
    <property type="component" value="Unassembled WGS sequence"/>
</dbReference>
<comment type="caution">
    <text evidence="3">The sequence shown here is derived from an EMBL/GenBank/DDBJ whole genome shotgun (WGS) entry which is preliminary data.</text>
</comment>
<proteinExistence type="predicted"/>
<gene>
    <name evidence="3" type="ORF">E4Z66_05630</name>
</gene>
<dbReference type="Pfam" id="PF00072">
    <property type="entry name" value="Response_reg"/>
    <property type="match status" value="1"/>
</dbReference>
<dbReference type="SMART" id="SM00448">
    <property type="entry name" value="REC"/>
    <property type="match status" value="1"/>
</dbReference>
<evidence type="ECO:0000313" key="4">
    <source>
        <dbReference type="Proteomes" id="UP000306602"/>
    </source>
</evidence>
<evidence type="ECO:0000256" key="1">
    <source>
        <dbReference type="PROSITE-ProRule" id="PRU00169"/>
    </source>
</evidence>
<dbReference type="SUPFAM" id="SSF52172">
    <property type="entry name" value="CheY-like"/>
    <property type="match status" value="1"/>
</dbReference>
<dbReference type="CDD" id="cd00156">
    <property type="entry name" value="REC"/>
    <property type="match status" value="1"/>
</dbReference>
<dbReference type="InterPro" id="IPR011006">
    <property type="entry name" value="CheY-like_superfamily"/>
</dbReference>
<reference evidence="3 4" key="1">
    <citation type="submission" date="2019-04" db="EMBL/GenBank/DDBJ databases">
        <title>Shimia ponticola sp. nov., isolated from seawater.</title>
        <authorList>
            <person name="Kim Y.-O."/>
            <person name="Yoon J.-H."/>
        </authorList>
    </citation>
    <scope>NUCLEOTIDE SEQUENCE [LARGE SCALE GENOMIC DNA]</scope>
    <source>
        <strain evidence="3 4">MYP11</strain>
    </source>
</reference>
<feature type="modified residue" description="4-aspartylphosphate" evidence="1">
    <location>
        <position position="51"/>
    </location>
</feature>
<dbReference type="EMBL" id="SRKY01000001">
    <property type="protein sequence ID" value="THH39038.1"/>
    <property type="molecule type" value="Genomic_DNA"/>
</dbReference>